<organism evidence="6 7">
    <name type="scientific">Gordonia sputi NBRC 100414</name>
    <dbReference type="NCBI Taxonomy" id="1089453"/>
    <lineage>
        <taxon>Bacteria</taxon>
        <taxon>Bacillati</taxon>
        <taxon>Actinomycetota</taxon>
        <taxon>Actinomycetes</taxon>
        <taxon>Mycobacteriales</taxon>
        <taxon>Gordoniaceae</taxon>
        <taxon>Gordonia</taxon>
    </lineage>
</organism>
<protein>
    <submittedName>
        <fullName evidence="6">Putative TetR family transcriptional regulator</fullName>
    </submittedName>
</protein>
<dbReference type="Pfam" id="PF00440">
    <property type="entry name" value="TetR_N"/>
    <property type="match status" value="1"/>
</dbReference>
<keyword evidence="2 4" id="KW-0238">DNA-binding</keyword>
<evidence type="ECO:0000313" key="7">
    <source>
        <dbReference type="Proteomes" id="UP000005845"/>
    </source>
</evidence>
<feature type="DNA-binding region" description="H-T-H motif" evidence="4">
    <location>
        <begin position="31"/>
        <end position="50"/>
    </location>
</feature>
<dbReference type="EMBL" id="BAFC01000022">
    <property type="protein sequence ID" value="GAB37890.1"/>
    <property type="molecule type" value="Genomic_DNA"/>
</dbReference>
<evidence type="ECO:0000256" key="2">
    <source>
        <dbReference type="ARBA" id="ARBA00023125"/>
    </source>
</evidence>
<dbReference type="RefSeq" id="WP_005203033.1">
    <property type="nucleotide sequence ID" value="NZ_BAFC01000022.1"/>
</dbReference>
<dbReference type="Gene3D" id="1.10.357.10">
    <property type="entry name" value="Tetracycline Repressor, domain 2"/>
    <property type="match status" value="1"/>
</dbReference>
<keyword evidence="1" id="KW-0805">Transcription regulation</keyword>
<dbReference type="GO" id="GO:0000976">
    <property type="term" value="F:transcription cis-regulatory region binding"/>
    <property type="evidence" value="ECO:0007669"/>
    <property type="project" value="TreeGrafter"/>
</dbReference>
<accession>H5TWN2</accession>
<dbReference type="GO" id="GO:0003700">
    <property type="term" value="F:DNA-binding transcription factor activity"/>
    <property type="evidence" value="ECO:0007669"/>
    <property type="project" value="TreeGrafter"/>
</dbReference>
<evidence type="ECO:0000256" key="3">
    <source>
        <dbReference type="ARBA" id="ARBA00023163"/>
    </source>
</evidence>
<dbReference type="AlphaFoldDB" id="H5TWN2"/>
<reference evidence="6 7" key="1">
    <citation type="submission" date="2012-02" db="EMBL/GenBank/DDBJ databases">
        <title>Whole genome shotgun sequence of Gordonia sputi NBRC 100414.</title>
        <authorList>
            <person name="Yoshida I."/>
            <person name="Hosoyama A."/>
            <person name="Tsuchikane K."/>
            <person name="Katsumata H."/>
            <person name="Yamazaki S."/>
            <person name="Fujita N."/>
        </authorList>
    </citation>
    <scope>NUCLEOTIDE SEQUENCE [LARGE SCALE GENOMIC DNA]</scope>
    <source>
        <strain evidence="6 7">NBRC 100414</strain>
    </source>
</reference>
<evidence type="ECO:0000313" key="6">
    <source>
        <dbReference type="EMBL" id="GAB37890.1"/>
    </source>
</evidence>
<dbReference type="InterPro" id="IPR001647">
    <property type="entry name" value="HTH_TetR"/>
</dbReference>
<dbReference type="Proteomes" id="UP000005845">
    <property type="component" value="Unassembled WGS sequence"/>
</dbReference>
<gene>
    <name evidence="6" type="ORF">GOSPT_022_02370</name>
</gene>
<keyword evidence="3" id="KW-0804">Transcription</keyword>
<dbReference type="PANTHER" id="PTHR30055:SF234">
    <property type="entry name" value="HTH-TYPE TRANSCRIPTIONAL REGULATOR BETI"/>
    <property type="match status" value="1"/>
</dbReference>
<comment type="caution">
    <text evidence="6">The sequence shown here is derived from an EMBL/GenBank/DDBJ whole genome shotgun (WGS) entry which is preliminary data.</text>
</comment>
<dbReference type="InterPro" id="IPR009057">
    <property type="entry name" value="Homeodomain-like_sf"/>
</dbReference>
<dbReference type="SUPFAM" id="SSF48498">
    <property type="entry name" value="Tetracyclin repressor-like, C-terminal domain"/>
    <property type="match status" value="1"/>
</dbReference>
<evidence type="ECO:0000259" key="5">
    <source>
        <dbReference type="PROSITE" id="PS50977"/>
    </source>
</evidence>
<dbReference type="InterPro" id="IPR050109">
    <property type="entry name" value="HTH-type_TetR-like_transc_reg"/>
</dbReference>
<sequence>MARRKDQAAARDAIVTATLVAIRDRGLAALRIADIAAIADVSTGTIHYYFTDFETLLKEVHRLASDRFYAARLHEVSSLADARDRLRVMISAGLPRSGDDALVSALYQLDSHLGLRDDHAILVTALFDKQVALYMGILDVGVAQGHFTLTEPSVDIAANLVTLEDGYGLHIITANASLSYSRAVQLISSYARTATGCPDIVGADCAPMNRNETS</sequence>
<keyword evidence="7" id="KW-1185">Reference proteome</keyword>
<feature type="domain" description="HTH tetR-type" evidence="5">
    <location>
        <begin position="8"/>
        <end position="68"/>
    </location>
</feature>
<dbReference type="SUPFAM" id="SSF46689">
    <property type="entry name" value="Homeodomain-like"/>
    <property type="match status" value="1"/>
</dbReference>
<evidence type="ECO:0000256" key="1">
    <source>
        <dbReference type="ARBA" id="ARBA00023015"/>
    </source>
</evidence>
<name>H5TWN2_9ACTN</name>
<dbReference type="PANTHER" id="PTHR30055">
    <property type="entry name" value="HTH-TYPE TRANSCRIPTIONAL REGULATOR RUTR"/>
    <property type="match status" value="1"/>
</dbReference>
<evidence type="ECO:0000256" key="4">
    <source>
        <dbReference type="PROSITE-ProRule" id="PRU00335"/>
    </source>
</evidence>
<dbReference type="PROSITE" id="PS50977">
    <property type="entry name" value="HTH_TETR_2"/>
    <property type="match status" value="1"/>
</dbReference>
<dbReference type="InterPro" id="IPR036271">
    <property type="entry name" value="Tet_transcr_reg_TetR-rel_C_sf"/>
</dbReference>
<dbReference type="eggNOG" id="COG1309">
    <property type="taxonomic scope" value="Bacteria"/>
</dbReference>
<proteinExistence type="predicted"/>